<evidence type="ECO:0008006" key="2">
    <source>
        <dbReference type="Google" id="ProtNLM"/>
    </source>
</evidence>
<dbReference type="EMBL" id="BART01024402">
    <property type="protein sequence ID" value="GAH03815.1"/>
    <property type="molecule type" value="Genomic_DNA"/>
</dbReference>
<sequence>MNQIKNRGDRQTSKKHLRCFIISPIGQAGSKIREEADAVLDYIIKPALSKIKADGGPAIEAIRSDNIGIPGRIEEQMLEAILTYDLCIADLSGNNPNVFYELAIAQAAGRPVVLMCRAGESLPFDVKDYRNIEYDLKPRSIKEDKWVPEVAEHVKGVLAADYSP</sequence>
<evidence type="ECO:0000313" key="1">
    <source>
        <dbReference type="EMBL" id="GAH03815.1"/>
    </source>
</evidence>
<reference evidence="1" key="1">
    <citation type="journal article" date="2014" name="Front. Microbiol.">
        <title>High frequency of phylogenetically diverse reductive dehalogenase-homologous genes in deep subseafloor sedimentary metagenomes.</title>
        <authorList>
            <person name="Kawai M."/>
            <person name="Futagami T."/>
            <person name="Toyoda A."/>
            <person name="Takaki Y."/>
            <person name="Nishi S."/>
            <person name="Hori S."/>
            <person name="Arai W."/>
            <person name="Tsubouchi T."/>
            <person name="Morono Y."/>
            <person name="Uchiyama I."/>
            <person name="Ito T."/>
            <person name="Fujiyama A."/>
            <person name="Inagaki F."/>
            <person name="Takami H."/>
        </authorList>
    </citation>
    <scope>NUCLEOTIDE SEQUENCE</scope>
    <source>
        <strain evidence="1">Expedition CK06-06</strain>
    </source>
</reference>
<dbReference type="AlphaFoldDB" id="X1D694"/>
<gene>
    <name evidence="1" type="ORF">S01H4_44092</name>
</gene>
<dbReference type="Gene3D" id="3.40.50.450">
    <property type="match status" value="1"/>
</dbReference>
<feature type="non-terminal residue" evidence="1">
    <location>
        <position position="164"/>
    </location>
</feature>
<accession>X1D694</accession>
<proteinExistence type="predicted"/>
<comment type="caution">
    <text evidence="1">The sequence shown here is derived from an EMBL/GenBank/DDBJ whole genome shotgun (WGS) entry which is preliminary data.</text>
</comment>
<organism evidence="1">
    <name type="scientific">marine sediment metagenome</name>
    <dbReference type="NCBI Taxonomy" id="412755"/>
    <lineage>
        <taxon>unclassified sequences</taxon>
        <taxon>metagenomes</taxon>
        <taxon>ecological metagenomes</taxon>
    </lineage>
</organism>
<name>X1D694_9ZZZZ</name>
<protein>
    <recommendedName>
        <fullName evidence="2">Nucleoside 2-deoxyribosyltransferase</fullName>
    </recommendedName>
</protein>